<dbReference type="EMBL" id="AJYA01000057">
    <property type="protein sequence ID" value="EIM73688.1"/>
    <property type="molecule type" value="Genomic_DNA"/>
</dbReference>
<evidence type="ECO:0000313" key="3">
    <source>
        <dbReference type="Proteomes" id="UP000005551"/>
    </source>
</evidence>
<keyword evidence="1" id="KW-0812">Transmembrane</keyword>
<dbReference type="AlphaFoldDB" id="I5BVT6"/>
<keyword evidence="3" id="KW-1185">Reference proteome</keyword>
<reference evidence="2 3" key="1">
    <citation type="submission" date="2012-05" db="EMBL/GenBank/DDBJ databases">
        <title>Genome sequence of Nitritalea halalkaliphila LW7.</title>
        <authorList>
            <person name="Jangir P.K."/>
            <person name="Singh A."/>
            <person name="Shivaji S."/>
            <person name="Sharma R."/>
        </authorList>
    </citation>
    <scope>NUCLEOTIDE SEQUENCE [LARGE SCALE GENOMIC DNA]</scope>
    <source>
        <strain evidence="2 3">LW7</strain>
    </source>
</reference>
<sequence>MHIDQFENAMNQIADQYEKGFMSENQVRNQLKTICKNRGDVIKSDTNLSSTDRGELSDAFYVFDEITDELSLILQDPNALANGFTRTRFGRSLVRALLVAAITVAVVYTAGLAAFGIKMKSLYLGHKAAFAGLTTKTTVAGGKMYAALTYGLGKGMIGAVQKWDEKWKGLWKKTIYATVKVAL</sequence>
<dbReference type="STRING" id="1189621.A3SI_17354"/>
<name>I5BVT6_9BACT</name>
<keyword evidence="1" id="KW-1133">Transmembrane helix</keyword>
<dbReference type="RefSeq" id="WP_009056951.1">
    <property type="nucleotide sequence ID" value="NZ_AJYA01000057.1"/>
</dbReference>
<feature type="transmembrane region" description="Helical" evidence="1">
    <location>
        <begin position="96"/>
        <end position="117"/>
    </location>
</feature>
<comment type="caution">
    <text evidence="2">The sequence shown here is derived from an EMBL/GenBank/DDBJ whole genome shotgun (WGS) entry which is preliminary data.</text>
</comment>
<evidence type="ECO:0000313" key="2">
    <source>
        <dbReference type="EMBL" id="EIM73688.1"/>
    </source>
</evidence>
<protein>
    <submittedName>
        <fullName evidence="2">Uncharacterized protein</fullName>
    </submittedName>
</protein>
<keyword evidence="1" id="KW-0472">Membrane</keyword>
<dbReference type="Proteomes" id="UP000005551">
    <property type="component" value="Unassembled WGS sequence"/>
</dbReference>
<proteinExistence type="predicted"/>
<organism evidence="2 3">
    <name type="scientific">Nitritalea halalkaliphila LW7</name>
    <dbReference type="NCBI Taxonomy" id="1189621"/>
    <lineage>
        <taxon>Bacteria</taxon>
        <taxon>Pseudomonadati</taxon>
        <taxon>Bacteroidota</taxon>
        <taxon>Cytophagia</taxon>
        <taxon>Cytophagales</taxon>
        <taxon>Cyclobacteriaceae</taxon>
        <taxon>Nitritalea</taxon>
    </lineage>
</organism>
<gene>
    <name evidence="2" type="ORF">A3SI_17354</name>
</gene>
<evidence type="ECO:0000256" key="1">
    <source>
        <dbReference type="SAM" id="Phobius"/>
    </source>
</evidence>
<accession>I5BVT6</accession>